<dbReference type="EMBL" id="VSRR010000353">
    <property type="protein sequence ID" value="MPC14457.1"/>
    <property type="molecule type" value="Genomic_DNA"/>
</dbReference>
<protein>
    <submittedName>
        <fullName evidence="1">Uncharacterized protein</fullName>
    </submittedName>
</protein>
<evidence type="ECO:0000313" key="2">
    <source>
        <dbReference type="Proteomes" id="UP000324222"/>
    </source>
</evidence>
<accession>A0A5B7CX99</accession>
<dbReference type="Proteomes" id="UP000324222">
    <property type="component" value="Unassembled WGS sequence"/>
</dbReference>
<gene>
    <name evidence="1" type="ORF">E2C01_007225</name>
</gene>
<evidence type="ECO:0000313" key="1">
    <source>
        <dbReference type="EMBL" id="MPC14457.1"/>
    </source>
</evidence>
<reference evidence="1 2" key="1">
    <citation type="submission" date="2019-05" db="EMBL/GenBank/DDBJ databases">
        <title>Another draft genome of Portunus trituberculatus and its Hox gene families provides insights of decapod evolution.</title>
        <authorList>
            <person name="Jeong J.-H."/>
            <person name="Song I."/>
            <person name="Kim S."/>
            <person name="Choi T."/>
            <person name="Kim D."/>
            <person name="Ryu S."/>
            <person name="Kim W."/>
        </authorList>
    </citation>
    <scope>NUCLEOTIDE SEQUENCE [LARGE SCALE GENOMIC DNA]</scope>
    <source>
        <tissue evidence="1">Muscle</tissue>
    </source>
</reference>
<name>A0A5B7CX99_PORTR</name>
<organism evidence="1 2">
    <name type="scientific">Portunus trituberculatus</name>
    <name type="common">Swimming crab</name>
    <name type="synonym">Neptunus trituberculatus</name>
    <dbReference type="NCBI Taxonomy" id="210409"/>
    <lineage>
        <taxon>Eukaryota</taxon>
        <taxon>Metazoa</taxon>
        <taxon>Ecdysozoa</taxon>
        <taxon>Arthropoda</taxon>
        <taxon>Crustacea</taxon>
        <taxon>Multicrustacea</taxon>
        <taxon>Malacostraca</taxon>
        <taxon>Eumalacostraca</taxon>
        <taxon>Eucarida</taxon>
        <taxon>Decapoda</taxon>
        <taxon>Pleocyemata</taxon>
        <taxon>Brachyura</taxon>
        <taxon>Eubrachyura</taxon>
        <taxon>Portunoidea</taxon>
        <taxon>Portunidae</taxon>
        <taxon>Portuninae</taxon>
        <taxon>Portunus</taxon>
    </lineage>
</organism>
<comment type="caution">
    <text evidence="1">The sequence shown here is derived from an EMBL/GenBank/DDBJ whole genome shotgun (WGS) entry which is preliminary data.</text>
</comment>
<sequence length="108" mass="12278">MSRKARLAAYHFAAASGEETSKRESRDIWCQFTFRMEPSMSTLSQVTYIQRSLVAKQGRSVCMSRLSPVYARLLGSILLYTLNVSLKEKCGLDLLTFQNIQRVITHVS</sequence>
<proteinExistence type="predicted"/>
<dbReference type="AlphaFoldDB" id="A0A5B7CX99"/>
<keyword evidence="2" id="KW-1185">Reference proteome</keyword>